<feature type="chain" id="PRO_5046424372" evidence="3">
    <location>
        <begin position="29"/>
        <end position="783"/>
    </location>
</feature>
<gene>
    <name evidence="5" type="ORF">H6A60_00685</name>
</gene>
<dbReference type="InterPro" id="IPR037061">
    <property type="entry name" value="Lytic_TGlycoase_superhlx_L_sf"/>
</dbReference>
<dbReference type="EMBL" id="JACJJC010000001">
    <property type="protein sequence ID" value="MBM6703030.1"/>
    <property type="molecule type" value="Genomic_DNA"/>
</dbReference>
<sequence length="783" mass="88179">MSLASSWRRTCAASLLLASLALAQAAYAADPQASQSTQSGESPLIRPIPHRFVPVTIAERLQSLNTADGEVLIIEESAAAVDPAEVVLSVDRAFAREPVLLESGLTEAAADEATDAAGRVTAELLNEPVVDPLDVALYAVPPEPLDNVFLDARKAYVRGDLARLEKLAPILSTHLLKDYIELWTLTLRLKKEPDSPEATFALERFIELHPEDYIGERAALEYLQFAAERMNAERFDFFFKRLAWNKTDPEIAAWHAIYTLGTPDTKPSLGALNDAKSLYRDASAPHSKAYRSLGDAIVARDRSWAWPRVVILLQHGRWNEVKYALRDVPRPELPASLSRLHEIIDRPNTWMRRQKDLSKLPARLAVFAALRMSHSSPERAARIAEKCLDKKADAFWRSLVWMRIGYEATVNLDDRAFAWYRKAGRAFTQRPQLVVNAEQLQAWQARAAMRAGNWYSLNKIIDAMPASLRNEETWIYWRARALSARGLSGEAAKEFERIANRLTFYGRLAADAIRRPYPVGKPPLEPPRSDEINAWGSNPSIARARAFYRMHLYVEGHREWNWAMRGLKERDYIVLAAYAKENLLIHRMINTSQRSGEKTVDIAQRYPMPHFSLFSHVCSTQKIPLAWVYGLIRQESRFIPTVSSSVGAQGLMQVMPATAKWLAKKLGITAYDREHLTSLEMNLVLGTAYLNILYSDLNSSYVLATAAYNAGPARARSWRAALEKPMESAIFIETIPFFETRTYVKNVLANTLTYSLLDGDPIKNFTQFISTVQPSSATNPNIP</sequence>
<dbReference type="Gene3D" id="1.10.530.10">
    <property type="match status" value="1"/>
</dbReference>
<protein>
    <submittedName>
        <fullName evidence="5">Lytic transglycosylase domain-containing protein</fullName>
    </submittedName>
</protein>
<evidence type="ECO:0000313" key="6">
    <source>
        <dbReference type="Proteomes" id="UP000715095"/>
    </source>
</evidence>
<reference evidence="5 6" key="1">
    <citation type="journal article" date="2021" name="Sci. Rep.">
        <title>The distribution of antibiotic resistance genes in chicken gut microbiota commensals.</title>
        <authorList>
            <person name="Juricova H."/>
            <person name="Matiasovicova J."/>
            <person name="Kubasova T."/>
            <person name="Cejkova D."/>
            <person name="Rychlik I."/>
        </authorList>
    </citation>
    <scope>NUCLEOTIDE SEQUENCE [LARGE SCALE GENOMIC DNA]</scope>
    <source>
        <strain evidence="5 6">An829</strain>
    </source>
</reference>
<organism evidence="5 6">
    <name type="scientific">Sutterella massiliensis</name>
    <dbReference type="NCBI Taxonomy" id="1816689"/>
    <lineage>
        <taxon>Bacteria</taxon>
        <taxon>Pseudomonadati</taxon>
        <taxon>Pseudomonadota</taxon>
        <taxon>Betaproteobacteria</taxon>
        <taxon>Burkholderiales</taxon>
        <taxon>Sutterellaceae</taxon>
        <taxon>Sutterella</taxon>
    </lineage>
</organism>
<feature type="domain" description="Transglycosylase SLT" evidence="4">
    <location>
        <begin position="620"/>
        <end position="721"/>
    </location>
</feature>
<dbReference type="SUPFAM" id="SSF48435">
    <property type="entry name" value="Bacterial muramidases"/>
    <property type="match status" value="1"/>
</dbReference>
<keyword evidence="6" id="KW-1185">Reference proteome</keyword>
<feature type="signal peptide" evidence="3">
    <location>
        <begin position="1"/>
        <end position="28"/>
    </location>
</feature>
<evidence type="ECO:0000256" key="3">
    <source>
        <dbReference type="SAM" id="SignalP"/>
    </source>
</evidence>
<dbReference type="InterPro" id="IPR008939">
    <property type="entry name" value="Lytic_TGlycosylase_superhlx_U"/>
</dbReference>
<accession>A0ABS2DQN4</accession>
<dbReference type="RefSeq" id="WP_205101419.1">
    <property type="nucleotide sequence ID" value="NZ_JACJJC010000001.1"/>
</dbReference>
<dbReference type="CDD" id="cd13401">
    <property type="entry name" value="Slt70-like"/>
    <property type="match status" value="1"/>
</dbReference>
<dbReference type="InterPro" id="IPR008258">
    <property type="entry name" value="Transglycosylase_SLT_dom_1"/>
</dbReference>
<dbReference type="InterPro" id="IPR023346">
    <property type="entry name" value="Lysozyme-like_dom_sf"/>
</dbReference>
<dbReference type="PANTHER" id="PTHR37423">
    <property type="entry name" value="SOLUBLE LYTIC MUREIN TRANSGLYCOSYLASE-RELATED"/>
    <property type="match status" value="1"/>
</dbReference>
<dbReference type="Pfam" id="PF01464">
    <property type="entry name" value="SLT"/>
    <property type="match status" value="1"/>
</dbReference>
<comment type="similarity">
    <text evidence="1">Belongs to the transglycosylase Slt family.</text>
</comment>
<evidence type="ECO:0000256" key="1">
    <source>
        <dbReference type="ARBA" id="ARBA00007734"/>
    </source>
</evidence>
<dbReference type="Gene3D" id="1.25.20.10">
    <property type="entry name" value="Bacterial muramidases"/>
    <property type="match status" value="1"/>
</dbReference>
<dbReference type="Gene3D" id="1.10.1240.20">
    <property type="entry name" value="Lytic transglycosylase, superhelical linker domain"/>
    <property type="match status" value="1"/>
</dbReference>
<comment type="caution">
    <text evidence="5">The sequence shown here is derived from an EMBL/GenBank/DDBJ whole genome shotgun (WGS) entry which is preliminary data.</text>
</comment>
<dbReference type="InterPro" id="IPR000189">
    <property type="entry name" value="Transglyc_AS"/>
</dbReference>
<evidence type="ECO:0000256" key="2">
    <source>
        <dbReference type="ARBA" id="ARBA00022729"/>
    </source>
</evidence>
<proteinExistence type="inferred from homology"/>
<evidence type="ECO:0000313" key="5">
    <source>
        <dbReference type="EMBL" id="MBM6703030.1"/>
    </source>
</evidence>
<dbReference type="PROSITE" id="PS00922">
    <property type="entry name" value="TRANSGLYCOSYLASE"/>
    <property type="match status" value="1"/>
</dbReference>
<dbReference type="SUPFAM" id="SSF53955">
    <property type="entry name" value="Lysozyme-like"/>
    <property type="match status" value="1"/>
</dbReference>
<dbReference type="Proteomes" id="UP000715095">
    <property type="component" value="Unassembled WGS sequence"/>
</dbReference>
<name>A0ABS2DQN4_9BURK</name>
<dbReference type="PANTHER" id="PTHR37423:SF5">
    <property type="entry name" value="SOLUBLE LYTIC MUREIN TRANSGLYCOSYLASE"/>
    <property type="match status" value="1"/>
</dbReference>
<evidence type="ECO:0000259" key="4">
    <source>
        <dbReference type="Pfam" id="PF01464"/>
    </source>
</evidence>
<keyword evidence="2 3" id="KW-0732">Signal</keyword>